<name>A0ABW3UF19_9BACL</name>
<proteinExistence type="predicted"/>
<reference evidence="2" key="1">
    <citation type="journal article" date="2019" name="Int. J. Syst. Evol. Microbiol.">
        <title>The Global Catalogue of Microorganisms (GCM) 10K type strain sequencing project: providing services to taxonomists for standard genome sequencing and annotation.</title>
        <authorList>
            <consortium name="The Broad Institute Genomics Platform"/>
            <consortium name="The Broad Institute Genome Sequencing Center for Infectious Disease"/>
            <person name="Wu L."/>
            <person name="Ma J."/>
        </authorList>
    </citation>
    <scope>NUCLEOTIDE SEQUENCE [LARGE SCALE GENOMIC DNA]</scope>
    <source>
        <strain evidence="2">CCUG 53270</strain>
    </source>
</reference>
<evidence type="ECO:0000313" key="1">
    <source>
        <dbReference type="EMBL" id="MFD1219537.1"/>
    </source>
</evidence>
<dbReference type="RefSeq" id="WP_345595074.1">
    <property type="nucleotide sequence ID" value="NZ_BAABJG010000055.1"/>
</dbReference>
<keyword evidence="2" id="KW-1185">Reference proteome</keyword>
<gene>
    <name evidence="1" type="ORF">ACFQ4B_05370</name>
</gene>
<comment type="caution">
    <text evidence="1">The sequence shown here is derived from an EMBL/GenBank/DDBJ whole genome shotgun (WGS) entry which is preliminary data.</text>
</comment>
<sequence>MPYIKQDELKKLLNNFFRAGCIAGYGVDHEADMEQQENEAFEEYYKQIIFDRKQNEKRRHTTY</sequence>
<accession>A0ABW3UF19</accession>
<dbReference type="EMBL" id="JBHTLU010000012">
    <property type="protein sequence ID" value="MFD1219537.1"/>
    <property type="molecule type" value="Genomic_DNA"/>
</dbReference>
<protein>
    <submittedName>
        <fullName evidence="1">Uncharacterized protein</fullName>
    </submittedName>
</protein>
<organism evidence="1 2">
    <name type="scientific">Paenibacillus vulneris</name>
    <dbReference type="NCBI Taxonomy" id="1133364"/>
    <lineage>
        <taxon>Bacteria</taxon>
        <taxon>Bacillati</taxon>
        <taxon>Bacillota</taxon>
        <taxon>Bacilli</taxon>
        <taxon>Bacillales</taxon>
        <taxon>Paenibacillaceae</taxon>
        <taxon>Paenibacillus</taxon>
    </lineage>
</organism>
<dbReference type="Proteomes" id="UP001597180">
    <property type="component" value="Unassembled WGS sequence"/>
</dbReference>
<evidence type="ECO:0000313" key="2">
    <source>
        <dbReference type="Proteomes" id="UP001597180"/>
    </source>
</evidence>